<accession>A0A850SVR8</accession>
<dbReference type="Proteomes" id="UP000553343">
    <property type="component" value="Unassembled WGS sequence"/>
</dbReference>
<comment type="caution">
    <text evidence="1">The sequence shown here is derived from an EMBL/GenBank/DDBJ whole genome shotgun (WGS) entry which is preliminary data.</text>
</comment>
<dbReference type="EMBL" id="JACADJ010000028">
    <property type="protein sequence ID" value="NWH05249.1"/>
    <property type="molecule type" value="Genomic_DNA"/>
</dbReference>
<protein>
    <submittedName>
        <fullName evidence="1">Uncharacterized protein</fullName>
    </submittedName>
</protein>
<dbReference type="RefSeq" id="WP_178366705.1">
    <property type="nucleotide sequence ID" value="NZ_JACADJ010000028.1"/>
</dbReference>
<name>A0A850SVR8_9BACT</name>
<organism evidence="1 2">
    <name type="scientific">Desulfobacter latus</name>
    <dbReference type="NCBI Taxonomy" id="2292"/>
    <lineage>
        <taxon>Bacteria</taxon>
        <taxon>Pseudomonadati</taxon>
        <taxon>Thermodesulfobacteriota</taxon>
        <taxon>Desulfobacteria</taxon>
        <taxon>Desulfobacterales</taxon>
        <taxon>Desulfobacteraceae</taxon>
        <taxon>Desulfobacter</taxon>
    </lineage>
</organism>
<evidence type="ECO:0000313" key="1">
    <source>
        <dbReference type="EMBL" id="NWH05249.1"/>
    </source>
</evidence>
<dbReference type="AlphaFoldDB" id="A0A850SVR8"/>
<feature type="non-terminal residue" evidence="1">
    <location>
        <position position="1"/>
    </location>
</feature>
<sequence length="268" mass="29049">CPVPAPVGSCCHPKISYVNESGVFPVQCLDSLTEYKCDLLQGTWSESHSCDDLTEAQCSPYGACCYDDNGTAKCANGMLKSNCTKLSGTFFADRQCGELSNTECDTTPEPEGACCLTATANDGSRLPVRCVDARTQIQCNTLGGTWYKNQACKELTTEQCPSLDNPTGACCSLTLYREYTCTDNITKEMCSSFKTSEFYENLSCLNLPENSPCYGNNISLGVCCGPYGGCLESVTTPTECIKMEGIWRTDIVSCDDCLQESPTPIILR</sequence>
<evidence type="ECO:0000313" key="2">
    <source>
        <dbReference type="Proteomes" id="UP000553343"/>
    </source>
</evidence>
<reference evidence="1 2" key="1">
    <citation type="submission" date="2020-06" db="EMBL/GenBank/DDBJ databases">
        <title>High-quality draft genome of sulfate reducer Desulfobacter latus type strain AcrS2 isolated from marine sediment.</title>
        <authorList>
            <person name="Hoppe M."/>
            <person name="Larsen C.K."/>
            <person name="Marshall I.P.G."/>
            <person name="Schramm A."/>
            <person name="Marietou A.G."/>
        </authorList>
    </citation>
    <scope>NUCLEOTIDE SEQUENCE [LARGE SCALE GENOMIC DNA]</scope>
    <source>
        <strain evidence="1 2">AcRS2</strain>
    </source>
</reference>
<keyword evidence="2" id="KW-1185">Reference proteome</keyword>
<gene>
    <name evidence="1" type="ORF">HXW94_09660</name>
</gene>
<proteinExistence type="predicted"/>